<dbReference type="GO" id="GO:0004764">
    <property type="term" value="F:shikimate 3-dehydrogenase (NADP+) activity"/>
    <property type="evidence" value="ECO:0007669"/>
    <property type="project" value="UniProtKB-EC"/>
</dbReference>
<dbReference type="EMBL" id="UAWN01000012">
    <property type="protein sequence ID" value="SQC14505.1"/>
    <property type="molecule type" value="Genomic_DNA"/>
</dbReference>
<keyword evidence="5" id="KW-0057">Aromatic amino acid biosynthesis</keyword>
<name>A0A2X3D191_KLEPN</name>
<keyword evidence="2" id="KW-0028">Amino-acid biosynthesis</keyword>
<dbReference type="Pfam" id="PF08501">
    <property type="entry name" value="Shikimate_dh_N"/>
    <property type="match status" value="1"/>
</dbReference>
<keyword evidence="3" id="KW-0521">NADP</keyword>
<evidence type="ECO:0000256" key="4">
    <source>
        <dbReference type="ARBA" id="ARBA00023002"/>
    </source>
</evidence>
<dbReference type="GO" id="GO:0019632">
    <property type="term" value="P:shikimate metabolic process"/>
    <property type="evidence" value="ECO:0007669"/>
    <property type="project" value="TreeGrafter"/>
</dbReference>
<reference evidence="7 8" key="1">
    <citation type="submission" date="2018-06" db="EMBL/GenBank/DDBJ databases">
        <authorList>
            <consortium name="Pathogen Informatics"/>
            <person name="Doyle S."/>
        </authorList>
    </citation>
    <scope>NUCLEOTIDE SEQUENCE [LARGE SCALE GENOMIC DNA]</scope>
    <source>
        <strain evidence="7 8">NCTC9128</strain>
    </source>
</reference>
<comment type="pathway">
    <text evidence="1">Metabolic intermediate biosynthesis; chorismate biosynthesis; chorismate from D-erythrose 4-phosphate and phosphoenolpyruvate: step 4/7.</text>
</comment>
<dbReference type="PANTHER" id="PTHR21089:SF1">
    <property type="entry name" value="BIFUNCTIONAL 3-DEHYDROQUINATE DEHYDRATASE_SHIKIMATE DEHYDROGENASE, CHLOROPLASTIC"/>
    <property type="match status" value="1"/>
</dbReference>
<dbReference type="InterPro" id="IPR022893">
    <property type="entry name" value="Shikimate_DH_fam"/>
</dbReference>
<evidence type="ECO:0000313" key="7">
    <source>
        <dbReference type="EMBL" id="SQC14505.1"/>
    </source>
</evidence>
<dbReference type="EC" id="1.1.1.25" evidence="7"/>
<dbReference type="GO" id="GO:0009073">
    <property type="term" value="P:aromatic amino acid family biosynthetic process"/>
    <property type="evidence" value="ECO:0007669"/>
    <property type="project" value="UniProtKB-KW"/>
</dbReference>
<evidence type="ECO:0000256" key="3">
    <source>
        <dbReference type="ARBA" id="ARBA00022857"/>
    </source>
</evidence>
<protein>
    <submittedName>
        <fullName evidence="7">Shikimate 5-dehydrogenase</fullName>
        <ecNumber evidence="7">1.1.1.25</ecNumber>
    </submittedName>
</protein>
<evidence type="ECO:0000256" key="1">
    <source>
        <dbReference type="ARBA" id="ARBA00004871"/>
    </source>
</evidence>
<dbReference type="GO" id="GO:0050661">
    <property type="term" value="F:NADP binding"/>
    <property type="evidence" value="ECO:0007669"/>
    <property type="project" value="TreeGrafter"/>
</dbReference>
<dbReference type="GO" id="GO:0005829">
    <property type="term" value="C:cytosol"/>
    <property type="evidence" value="ECO:0007669"/>
    <property type="project" value="TreeGrafter"/>
</dbReference>
<sequence length="108" mass="11668">MNHGTYAVFGNPIAHSKSPAIHQLFARQLGITHPYGRVLAPLDDFVSSLNQFFAEGGKGANVTVPFKEEAFARADELTERAALAGAVNTLKRLEDGRLLGDNTTVLVF</sequence>
<accession>A0A2X3D191</accession>
<organism evidence="7 8">
    <name type="scientific">Klebsiella pneumoniae</name>
    <dbReference type="NCBI Taxonomy" id="573"/>
    <lineage>
        <taxon>Bacteria</taxon>
        <taxon>Pseudomonadati</taxon>
        <taxon>Pseudomonadota</taxon>
        <taxon>Gammaproteobacteria</taxon>
        <taxon>Enterobacterales</taxon>
        <taxon>Enterobacteriaceae</taxon>
        <taxon>Klebsiella/Raoultella group</taxon>
        <taxon>Klebsiella</taxon>
        <taxon>Klebsiella pneumoniae complex</taxon>
    </lineage>
</organism>
<keyword evidence="4 7" id="KW-0560">Oxidoreductase</keyword>
<dbReference type="PANTHER" id="PTHR21089">
    <property type="entry name" value="SHIKIMATE DEHYDROGENASE"/>
    <property type="match status" value="1"/>
</dbReference>
<evidence type="ECO:0000259" key="6">
    <source>
        <dbReference type="Pfam" id="PF08501"/>
    </source>
</evidence>
<dbReference type="GO" id="GO:0009423">
    <property type="term" value="P:chorismate biosynthetic process"/>
    <property type="evidence" value="ECO:0007669"/>
    <property type="project" value="TreeGrafter"/>
</dbReference>
<dbReference type="Proteomes" id="UP000251088">
    <property type="component" value="Unassembled WGS sequence"/>
</dbReference>
<dbReference type="InterPro" id="IPR046346">
    <property type="entry name" value="Aminoacid_DH-like_N_sf"/>
</dbReference>
<evidence type="ECO:0000256" key="2">
    <source>
        <dbReference type="ARBA" id="ARBA00022605"/>
    </source>
</evidence>
<feature type="domain" description="Shikimate dehydrogenase substrate binding N-terminal" evidence="6">
    <location>
        <begin position="8"/>
        <end position="90"/>
    </location>
</feature>
<evidence type="ECO:0000256" key="5">
    <source>
        <dbReference type="ARBA" id="ARBA00023141"/>
    </source>
</evidence>
<dbReference type="GO" id="GO:0008652">
    <property type="term" value="P:amino acid biosynthetic process"/>
    <property type="evidence" value="ECO:0007669"/>
    <property type="project" value="UniProtKB-KW"/>
</dbReference>
<proteinExistence type="predicted"/>
<dbReference type="Gene3D" id="3.40.50.10860">
    <property type="entry name" value="Leucine Dehydrogenase, chain A, domain 1"/>
    <property type="match status" value="1"/>
</dbReference>
<dbReference type="InterPro" id="IPR013708">
    <property type="entry name" value="Shikimate_DH-bd_N"/>
</dbReference>
<dbReference type="AlphaFoldDB" id="A0A2X3D191"/>
<evidence type="ECO:0000313" key="8">
    <source>
        <dbReference type="Proteomes" id="UP000251088"/>
    </source>
</evidence>
<dbReference type="FunFam" id="3.40.50.10860:FF:000006">
    <property type="entry name" value="Shikimate dehydrogenase (NADP(+))"/>
    <property type="match status" value="1"/>
</dbReference>
<gene>
    <name evidence="7" type="primary">aroE_1</name>
    <name evidence="7" type="ORF">NCTC9128_02589</name>
</gene>
<dbReference type="SUPFAM" id="SSF53223">
    <property type="entry name" value="Aminoacid dehydrogenase-like, N-terminal domain"/>
    <property type="match status" value="1"/>
</dbReference>